<reference evidence="11 12" key="1">
    <citation type="submission" date="2017-03" db="EMBL/GenBank/DDBJ databases">
        <title>Genome sequence of Sphingomonas dokdonensis DSM 21029.</title>
        <authorList>
            <person name="Poehlein A."/>
            <person name="Wuebbeler J.H."/>
            <person name="Steinbuechel A."/>
            <person name="Daniel R."/>
        </authorList>
    </citation>
    <scope>NUCLEOTIDE SEQUENCE [LARGE SCALE GENOMIC DNA]</scope>
    <source>
        <strain evidence="11 12">DSM 21029</strain>
    </source>
</reference>
<comment type="similarity">
    <text evidence="2">Belongs to the major facilitator superfamily. EmrB family.</text>
</comment>
<dbReference type="Gene3D" id="1.20.1720.10">
    <property type="entry name" value="Multidrug resistance protein D"/>
    <property type="match status" value="1"/>
</dbReference>
<dbReference type="Gene3D" id="1.20.1250.20">
    <property type="entry name" value="MFS general substrate transporter like domains"/>
    <property type="match status" value="1"/>
</dbReference>
<feature type="transmembrane region" description="Helical" evidence="9">
    <location>
        <begin position="320"/>
        <end position="342"/>
    </location>
</feature>
<dbReference type="PANTHER" id="PTHR42718:SF9">
    <property type="entry name" value="MAJOR FACILITATOR SUPERFAMILY MULTIDRUG TRANSPORTER MFSC"/>
    <property type="match status" value="1"/>
</dbReference>
<dbReference type="Pfam" id="PF07690">
    <property type="entry name" value="MFS_1"/>
    <property type="match status" value="1"/>
</dbReference>
<dbReference type="NCBIfam" id="TIGR00711">
    <property type="entry name" value="efflux_EmrB"/>
    <property type="match status" value="1"/>
</dbReference>
<dbReference type="InterPro" id="IPR004638">
    <property type="entry name" value="EmrB-like"/>
</dbReference>
<keyword evidence="5 9" id="KW-0812">Transmembrane</keyword>
<dbReference type="PANTHER" id="PTHR42718">
    <property type="entry name" value="MAJOR FACILITATOR SUPERFAMILY MULTIDRUG TRANSPORTER MFSC"/>
    <property type="match status" value="1"/>
</dbReference>
<evidence type="ECO:0000256" key="6">
    <source>
        <dbReference type="ARBA" id="ARBA00022989"/>
    </source>
</evidence>
<feature type="transmembrane region" description="Helical" evidence="9">
    <location>
        <begin position="35"/>
        <end position="59"/>
    </location>
</feature>
<keyword evidence="4" id="KW-1003">Cell membrane</keyword>
<dbReference type="PROSITE" id="PS50850">
    <property type="entry name" value="MFS"/>
    <property type="match status" value="1"/>
</dbReference>
<gene>
    <name evidence="11" type="primary">emrB_3</name>
    <name evidence="11" type="ORF">SPDO_23360</name>
</gene>
<dbReference type="GO" id="GO:0022857">
    <property type="term" value="F:transmembrane transporter activity"/>
    <property type="evidence" value="ECO:0007669"/>
    <property type="project" value="InterPro"/>
</dbReference>
<dbReference type="Proteomes" id="UP000197290">
    <property type="component" value="Unassembled WGS sequence"/>
</dbReference>
<feature type="region of interest" description="Disordered" evidence="8">
    <location>
        <begin position="1"/>
        <end position="26"/>
    </location>
</feature>
<feature type="domain" description="Major facilitator superfamily (MFS) profile" evidence="10">
    <location>
        <begin position="36"/>
        <end position="520"/>
    </location>
</feature>
<feature type="compositionally biased region" description="Low complexity" evidence="8">
    <location>
        <begin position="1"/>
        <end position="17"/>
    </location>
</feature>
<evidence type="ECO:0000256" key="7">
    <source>
        <dbReference type="ARBA" id="ARBA00023136"/>
    </source>
</evidence>
<protein>
    <submittedName>
        <fullName evidence="11">Multidrug export protein EmrB</fullName>
    </submittedName>
</protein>
<dbReference type="OrthoDB" id="9812221at2"/>
<keyword evidence="3" id="KW-0813">Transport</keyword>
<dbReference type="GO" id="GO:0005886">
    <property type="term" value="C:plasma membrane"/>
    <property type="evidence" value="ECO:0007669"/>
    <property type="project" value="UniProtKB-SubCell"/>
</dbReference>
<evidence type="ECO:0000256" key="2">
    <source>
        <dbReference type="ARBA" id="ARBA00008537"/>
    </source>
</evidence>
<feature type="transmembrane region" description="Helical" evidence="9">
    <location>
        <begin position="293"/>
        <end position="314"/>
    </location>
</feature>
<dbReference type="PRINTS" id="PR01036">
    <property type="entry name" value="TCRTETB"/>
</dbReference>
<evidence type="ECO:0000313" key="12">
    <source>
        <dbReference type="Proteomes" id="UP000197290"/>
    </source>
</evidence>
<name>A0A245ZHX9_9SPHN</name>
<dbReference type="EMBL" id="NBBI01000004">
    <property type="protein sequence ID" value="OWK29351.1"/>
    <property type="molecule type" value="Genomic_DNA"/>
</dbReference>
<dbReference type="InterPro" id="IPR020846">
    <property type="entry name" value="MFS_dom"/>
</dbReference>
<feature type="transmembrane region" description="Helical" evidence="9">
    <location>
        <begin position="222"/>
        <end position="239"/>
    </location>
</feature>
<feature type="transmembrane region" description="Helical" evidence="9">
    <location>
        <begin position="419"/>
        <end position="440"/>
    </location>
</feature>
<evidence type="ECO:0000313" key="11">
    <source>
        <dbReference type="EMBL" id="OWK29351.1"/>
    </source>
</evidence>
<proteinExistence type="inferred from homology"/>
<evidence type="ECO:0000256" key="1">
    <source>
        <dbReference type="ARBA" id="ARBA00004651"/>
    </source>
</evidence>
<dbReference type="InterPro" id="IPR036259">
    <property type="entry name" value="MFS_trans_sf"/>
</dbReference>
<dbReference type="SUPFAM" id="SSF103473">
    <property type="entry name" value="MFS general substrate transporter"/>
    <property type="match status" value="1"/>
</dbReference>
<feature type="transmembrane region" description="Helical" evidence="9">
    <location>
        <begin position="498"/>
        <end position="515"/>
    </location>
</feature>
<sequence>MASRAAPAGPAARRPAPAAAPAPGKPLLETSHRGLLTVGIMGAMIMQILDTTIANVALPHMMTSLGATVDTVTWVLTSYIVATAIALPATGWLSDRLGSRNLFLIAVAGFIIASMLCGIATSLEEMVIFRVFQGVFAAFINPLSQTSMLDINRPENAAKAMSVWGMGVMVGPIMGPVLGGWLTESYNWRWVFYVNVPVGILTFAILWFLLPSRPKATRSFDFAGFVYLGVAVAAFQLMLDRGQSEDWFDSWEVIIEGLATIAFTWMAVFHFATAKKPLFDRALFQNRNLVTGLLFMLVVGISTMAPMALLPPMLQNLFGYPVIDTGVMMAPRGVGVLATMWLAGQLMGKVDTRLVIMVGLVIFGVSLRQMSSFSLEQDFWPVITAGFVQGLGMGLVFMPLNALAFATLDGRYRTDGSSLLNLFRSIGQSAGISMVTVLLARNTQTSHADLAQHITRNAIAGFDVAQLSGLGPLSDAAMSMADAMVNQQAAMIAYLDDFWLMSWISFAAVPLVLLLRKPQGKIEVVHSE</sequence>
<dbReference type="AlphaFoldDB" id="A0A245ZHX9"/>
<evidence type="ECO:0000256" key="8">
    <source>
        <dbReference type="SAM" id="MobiDB-lite"/>
    </source>
</evidence>
<dbReference type="InterPro" id="IPR011701">
    <property type="entry name" value="MFS"/>
</dbReference>
<feature type="transmembrane region" description="Helical" evidence="9">
    <location>
        <begin position="354"/>
        <end position="371"/>
    </location>
</feature>
<feature type="transmembrane region" description="Helical" evidence="9">
    <location>
        <begin position="156"/>
        <end position="178"/>
    </location>
</feature>
<evidence type="ECO:0000259" key="10">
    <source>
        <dbReference type="PROSITE" id="PS50850"/>
    </source>
</evidence>
<keyword evidence="7 9" id="KW-0472">Membrane</keyword>
<keyword evidence="6 9" id="KW-1133">Transmembrane helix</keyword>
<dbReference type="RefSeq" id="WP_088367661.1">
    <property type="nucleotide sequence ID" value="NZ_NBBI01000004.1"/>
</dbReference>
<organism evidence="11 12">
    <name type="scientific">Sphingomonas dokdonensis</name>
    <dbReference type="NCBI Taxonomy" id="344880"/>
    <lineage>
        <taxon>Bacteria</taxon>
        <taxon>Pseudomonadati</taxon>
        <taxon>Pseudomonadota</taxon>
        <taxon>Alphaproteobacteria</taxon>
        <taxon>Sphingomonadales</taxon>
        <taxon>Sphingomonadaceae</taxon>
        <taxon>Sphingomonas</taxon>
    </lineage>
</organism>
<evidence type="ECO:0000256" key="4">
    <source>
        <dbReference type="ARBA" id="ARBA00022475"/>
    </source>
</evidence>
<accession>A0A245ZHX9</accession>
<feature type="transmembrane region" description="Helical" evidence="9">
    <location>
        <begin position="71"/>
        <end position="90"/>
    </location>
</feature>
<feature type="transmembrane region" description="Helical" evidence="9">
    <location>
        <begin position="102"/>
        <end position="121"/>
    </location>
</feature>
<feature type="transmembrane region" description="Helical" evidence="9">
    <location>
        <begin position="190"/>
        <end position="210"/>
    </location>
</feature>
<evidence type="ECO:0000256" key="3">
    <source>
        <dbReference type="ARBA" id="ARBA00022448"/>
    </source>
</evidence>
<evidence type="ECO:0000256" key="9">
    <source>
        <dbReference type="SAM" id="Phobius"/>
    </source>
</evidence>
<evidence type="ECO:0000256" key="5">
    <source>
        <dbReference type="ARBA" id="ARBA00022692"/>
    </source>
</evidence>
<feature type="transmembrane region" description="Helical" evidence="9">
    <location>
        <begin position="251"/>
        <end position="272"/>
    </location>
</feature>
<comment type="caution">
    <text evidence="11">The sequence shown here is derived from an EMBL/GenBank/DDBJ whole genome shotgun (WGS) entry which is preliminary data.</text>
</comment>
<feature type="transmembrane region" description="Helical" evidence="9">
    <location>
        <begin position="383"/>
        <end position="407"/>
    </location>
</feature>
<feature type="transmembrane region" description="Helical" evidence="9">
    <location>
        <begin position="127"/>
        <end position="144"/>
    </location>
</feature>
<keyword evidence="12" id="KW-1185">Reference proteome</keyword>
<comment type="subcellular location">
    <subcellularLocation>
        <location evidence="1">Cell membrane</location>
        <topology evidence="1">Multi-pass membrane protein</topology>
    </subcellularLocation>
</comment>
<dbReference type="CDD" id="cd17503">
    <property type="entry name" value="MFS_LmrB_MDR_like"/>
    <property type="match status" value="1"/>
</dbReference>